<evidence type="ECO:0000259" key="8">
    <source>
        <dbReference type="Pfam" id="PF25183"/>
    </source>
</evidence>
<dbReference type="RefSeq" id="WP_208831518.1">
    <property type="nucleotide sequence ID" value="NZ_CP072110.1"/>
</dbReference>
<evidence type="ECO:0000256" key="7">
    <source>
        <dbReference type="SAM" id="SignalP"/>
    </source>
</evidence>
<dbReference type="Gene3D" id="2.60.40.1120">
    <property type="entry name" value="Carboxypeptidase-like, regulatory domain"/>
    <property type="match status" value="1"/>
</dbReference>
<comment type="subcellular location">
    <subcellularLocation>
        <location evidence="1">Cell outer membrane</location>
        <topology evidence="1">Multi-pass membrane protein</topology>
    </subcellularLocation>
</comment>
<dbReference type="Proteomes" id="UP000682739">
    <property type="component" value="Chromosome"/>
</dbReference>
<reference evidence="9" key="1">
    <citation type="submission" date="2021-03" db="EMBL/GenBank/DDBJ databases">
        <title>Description of Psychrosphaera ytuae sp. nov. isolated from deep sea sediment of South China Sea.</title>
        <authorList>
            <person name="Zhang J."/>
            <person name="Xu X.-D."/>
        </authorList>
    </citation>
    <scope>NUCLEOTIDE SEQUENCE</scope>
    <source>
        <strain evidence="9">MTZ26</strain>
    </source>
</reference>
<feature type="chain" id="PRO_5037677041" evidence="7">
    <location>
        <begin position="26"/>
        <end position="1050"/>
    </location>
</feature>
<evidence type="ECO:0000256" key="1">
    <source>
        <dbReference type="ARBA" id="ARBA00004571"/>
    </source>
</evidence>
<dbReference type="PANTHER" id="PTHR30069">
    <property type="entry name" value="TONB-DEPENDENT OUTER MEMBRANE RECEPTOR"/>
    <property type="match status" value="1"/>
</dbReference>
<dbReference type="SUPFAM" id="SSF56935">
    <property type="entry name" value="Porins"/>
    <property type="match status" value="1"/>
</dbReference>
<dbReference type="InterPro" id="IPR037066">
    <property type="entry name" value="Plug_dom_sf"/>
</dbReference>
<keyword evidence="4" id="KW-0812">Transmembrane</keyword>
<name>A0A975HHU2_9GAMM</name>
<feature type="signal peptide" evidence="7">
    <location>
        <begin position="1"/>
        <end position="25"/>
    </location>
</feature>
<evidence type="ECO:0000313" key="9">
    <source>
        <dbReference type="EMBL" id="QTH63462.1"/>
    </source>
</evidence>
<evidence type="ECO:0000256" key="5">
    <source>
        <dbReference type="ARBA" id="ARBA00023136"/>
    </source>
</evidence>
<dbReference type="Pfam" id="PF25183">
    <property type="entry name" value="OMP_b-brl_4"/>
    <property type="match status" value="2"/>
</dbReference>
<dbReference type="GO" id="GO:0009279">
    <property type="term" value="C:cell outer membrane"/>
    <property type="evidence" value="ECO:0007669"/>
    <property type="project" value="UniProtKB-SubCell"/>
</dbReference>
<dbReference type="PANTHER" id="PTHR30069:SF46">
    <property type="entry name" value="OAR PROTEIN"/>
    <property type="match status" value="1"/>
</dbReference>
<dbReference type="Gene3D" id="2.170.130.10">
    <property type="entry name" value="TonB-dependent receptor, plug domain"/>
    <property type="match status" value="1"/>
</dbReference>
<evidence type="ECO:0000256" key="6">
    <source>
        <dbReference type="ARBA" id="ARBA00023237"/>
    </source>
</evidence>
<dbReference type="KEGG" id="psym:J1N51_12105"/>
<dbReference type="GO" id="GO:0044718">
    <property type="term" value="P:siderophore transmembrane transport"/>
    <property type="evidence" value="ECO:0007669"/>
    <property type="project" value="TreeGrafter"/>
</dbReference>
<evidence type="ECO:0000256" key="2">
    <source>
        <dbReference type="ARBA" id="ARBA00022448"/>
    </source>
</evidence>
<dbReference type="InterPro" id="IPR039426">
    <property type="entry name" value="TonB-dep_rcpt-like"/>
</dbReference>
<accession>A0A975HHU2</accession>
<dbReference type="InterPro" id="IPR036942">
    <property type="entry name" value="Beta-barrel_TonB_sf"/>
</dbReference>
<dbReference type="GO" id="GO:0015344">
    <property type="term" value="F:siderophore uptake transmembrane transporter activity"/>
    <property type="evidence" value="ECO:0007669"/>
    <property type="project" value="TreeGrafter"/>
</dbReference>
<keyword evidence="7" id="KW-0732">Signal</keyword>
<sequence>MKNVIKRSALCLAVTAALGAANVHAVETSTAVRGKIETVAGQSVSNAKITIIHLPSGTVKEVNVNESGEYRARGLRVGGPYNIMITSDGYEAKVYENIYLELNDTLDLSAKLAASSSMEKIVVTGSADYFANSGSSSVFTADDIRKAATVSRDLKDIVRANPLAVVDASGTQLSVAGSNPKYNSLTVDGVGVNDTFGLNSNGYPAQRPPVSLNAVDQVSIEYAPFNARASKFSGGVVNVVTKSGTNEFEGSVFYEAVPFNGGVTDEKSFNRREGEFETVEYDKDDIENKETTFGAALGGAIIEDELFFFVSYEEWEKDVVSTFNPRTLEGHNVSTAEVQQVIDGLQSVYGITDDFGSAPAPDSDKKLLVKLDWNINSDHRADLTISTQENSAARNYTDSDGTVNLASNAWSQDSDTTIVTGHLFSDWTADFSTEMNFAYKDYEQASNTASKLGEINVRTGSGTVVAGQDENRHGNVLANETLSFGFHGLYLVDDYEYKFGLEIDNTENFNLYARHAAGTWSFESIEDFLNKAPDSVEYDNAFTNDMNDLAYSVDTTQIALYGEVNTEIMDDVIVTAGVRYERLSVDGAPRLNENYLAEYGVDNQENLDGMDIFLPRIGVEWMVNDDLTIRGGVGRFSGGMPLVWVSNAYTNDGVTLVAAPSDAKEAAISNPNNVMFDRVPDVLQNSLVSGNGNTNTIAKDFEAPSDWRYQVSADLTFDIPGIGDNFQWFTEFTYVERENYQYWIDEARVDTGERLADGERIVWENRWDDRDRYDLQMVNIDDGGTSRILTTALNKKWDNGVSLNMSYTNQNVDEVNPGTSSTATSNFQYEVTTNRNNPEMGRAYYEIEHRFVLNLGYETEFVEGYETSFNLFFERKSGRPFSYTLGFHNDRDLGDQSRFYRADTYLPALPSGPDDAAFDFSRVSYEETLAVMEAAGLTQYAGGVVPKYVGTQPWQTQMDLAITQQIPGFAEGHKGELYFIVDNFANLLNDDWGKVYDKSFPQAILFDFETNDQGQYQLREPFGGRNINNYDDFDPERSSWNVKVGVRYSF</sequence>
<evidence type="ECO:0000313" key="10">
    <source>
        <dbReference type="Proteomes" id="UP000682739"/>
    </source>
</evidence>
<keyword evidence="5" id="KW-0472">Membrane</keyword>
<organism evidence="9 10">
    <name type="scientific">Psychrosphaera ytuae</name>
    <dbReference type="NCBI Taxonomy" id="2820710"/>
    <lineage>
        <taxon>Bacteria</taxon>
        <taxon>Pseudomonadati</taxon>
        <taxon>Pseudomonadota</taxon>
        <taxon>Gammaproteobacteria</taxon>
        <taxon>Alteromonadales</taxon>
        <taxon>Pseudoalteromonadaceae</taxon>
        <taxon>Psychrosphaera</taxon>
    </lineage>
</organism>
<dbReference type="InterPro" id="IPR057601">
    <property type="entry name" value="Oar-like_b-barrel"/>
</dbReference>
<feature type="domain" description="TonB-dependent transporter Oar-like beta-barrel" evidence="8">
    <location>
        <begin position="357"/>
        <end position="977"/>
    </location>
</feature>
<keyword evidence="3" id="KW-1134">Transmembrane beta strand</keyword>
<dbReference type="Gene3D" id="2.40.170.20">
    <property type="entry name" value="TonB-dependent receptor, beta-barrel domain"/>
    <property type="match status" value="1"/>
</dbReference>
<keyword evidence="6" id="KW-0998">Cell outer membrane</keyword>
<dbReference type="EMBL" id="CP072110">
    <property type="protein sequence ID" value="QTH63462.1"/>
    <property type="molecule type" value="Genomic_DNA"/>
</dbReference>
<gene>
    <name evidence="9" type="ORF">J1N51_12105</name>
</gene>
<keyword evidence="2" id="KW-0813">Transport</keyword>
<protein>
    <submittedName>
        <fullName evidence="9">TonB-dependent receptor</fullName>
    </submittedName>
</protein>
<keyword evidence="10" id="KW-1185">Reference proteome</keyword>
<feature type="domain" description="TonB-dependent transporter Oar-like beta-barrel" evidence="8">
    <location>
        <begin position="240"/>
        <end position="318"/>
    </location>
</feature>
<evidence type="ECO:0000256" key="4">
    <source>
        <dbReference type="ARBA" id="ARBA00022692"/>
    </source>
</evidence>
<dbReference type="SUPFAM" id="SSF49464">
    <property type="entry name" value="Carboxypeptidase regulatory domain-like"/>
    <property type="match status" value="1"/>
</dbReference>
<dbReference type="InterPro" id="IPR008969">
    <property type="entry name" value="CarboxyPept-like_regulatory"/>
</dbReference>
<dbReference type="Pfam" id="PF13620">
    <property type="entry name" value="CarboxypepD_reg"/>
    <property type="match status" value="1"/>
</dbReference>
<proteinExistence type="predicted"/>
<keyword evidence="9" id="KW-0675">Receptor</keyword>
<dbReference type="AlphaFoldDB" id="A0A975HHU2"/>
<evidence type="ECO:0000256" key="3">
    <source>
        <dbReference type="ARBA" id="ARBA00022452"/>
    </source>
</evidence>